<evidence type="ECO:0000313" key="3">
    <source>
        <dbReference type="EMBL" id="RUL87411.1"/>
    </source>
</evidence>
<accession>A0A432MDG2</accession>
<protein>
    <submittedName>
        <fullName evidence="2">IS5/IS1182 family transposase</fullName>
    </submittedName>
</protein>
<dbReference type="EMBL" id="RYZH01000021">
    <property type="protein sequence ID" value="RUL87411.1"/>
    <property type="molecule type" value="Genomic_DNA"/>
</dbReference>
<proteinExistence type="predicted"/>
<comment type="caution">
    <text evidence="2">The sequence shown here is derived from an EMBL/GenBank/DDBJ whole genome shotgun (WGS) entry which is preliminary data.</text>
</comment>
<dbReference type="Proteomes" id="UP000280296">
    <property type="component" value="Unassembled WGS sequence"/>
</dbReference>
<evidence type="ECO:0000313" key="4">
    <source>
        <dbReference type="Proteomes" id="UP000280296"/>
    </source>
</evidence>
<dbReference type="AlphaFoldDB" id="A0A432MDG2"/>
<name>A0A432MDG2_9BACT</name>
<gene>
    <name evidence="3" type="ORF">TsocGM_12065</name>
    <name evidence="2" type="ORF">TsocGM_23445</name>
    <name evidence="1" type="ORF">TsocGM_25535</name>
</gene>
<sequence>MDTTKRYPTDLTNAEWAQVARVIPAPKKGG</sequence>
<reference evidence="2 4" key="1">
    <citation type="submission" date="2018-12" db="EMBL/GenBank/DDBJ databases">
        <authorList>
            <person name="Toschakov S.V."/>
        </authorList>
    </citation>
    <scope>NUCLEOTIDE SEQUENCE [LARGE SCALE GENOMIC DNA]</scope>
    <source>
        <strain evidence="2 4">GM2012</strain>
    </source>
</reference>
<organism evidence="2 4">
    <name type="scientific">Tautonia sociabilis</name>
    <dbReference type="NCBI Taxonomy" id="2080755"/>
    <lineage>
        <taxon>Bacteria</taxon>
        <taxon>Pseudomonadati</taxon>
        <taxon>Planctomycetota</taxon>
        <taxon>Planctomycetia</taxon>
        <taxon>Isosphaerales</taxon>
        <taxon>Isosphaeraceae</taxon>
        <taxon>Tautonia</taxon>
    </lineage>
</organism>
<reference evidence="2 4" key="2">
    <citation type="submission" date="2019-01" db="EMBL/GenBank/DDBJ databases">
        <title>Tautonia sociabilis, a novel thermotolerant planctomycete of Isosphaeraceae family, isolated from a 4000 m deep subterranean habitat.</title>
        <authorList>
            <person name="Kovaleva O.L."/>
            <person name="Elcheninov A.G."/>
            <person name="Van Heerden E."/>
            <person name="Toshchakov S.V."/>
            <person name="Novikov A."/>
            <person name="Bonch-Osmolovskaya E.A."/>
            <person name="Kublanov I.V."/>
        </authorList>
    </citation>
    <scope>NUCLEOTIDE SEQUENCE [LARGE SCALE GENOMIC DNA]</scope>
    <source>
        <strain evidence="2 4">GM2012</strain>
    </source>
</reference>
<dbReference type="EMBL" id="RYZH01000110">
    <property type="protein sequence ID" value="RUL81077.1"/>
    <property type="molecule type" value="Genomic_DNA"/>
</dbReference>
<evidence type="ECO:0000313" key="1">
    <source>
        <dbReference type="EMBL" id="RUL81077.1"/>
    </source>
</evidence>
<evidence type="ECO:0000313" key="2">
    <source>
        <dbReference type="EMBL" id="RUL82550.1"/>
    </source>
</evidence>
<feature type="non-terminal residue" evidence="2">
    <location>
        <position position="30"/>
    </location>
</feature>
<keyword evidence="4" id="KW-1185">Reference proteome</keyword>
<dbReference type="EMBL" id="RYZH01000070">
    <property type="protein sequence ID" value="RUL82550.1"/>
    <property type="molecule type" value="Genomic_DNA"/>
</dbReference>